<dbReference type="PANTHER" id="PTHR43484">
    <property type="match status" value="1"/>
</dbReference>
<keyword evidence="4" id="KW-1003">Cell membrane</keyword>
<accession>A0A7W7F8F3</accession>
<dbReference type="SUPFAM" id="SSF101801">
    <property type="entry name" value="Surface presentation of antigens (SPOA)"/>
    <property type="match status" value="1"/>
</dbReference>
<name>A0A7W7F8F3_9SPHN</name>
<dbReference type="InterPro" id="IPR001172">
    <property type="entry name" value="FliN_T3SS_HrcQb"/>
</dbReference>
<keyword evidence="9" id="KW-0969">Cilium</keyword>
<keyword evidence="6" id="KW-0283">Flagellar rotation</keyword>
<dbReference type="GO" id="GO:0009425">
    <property type="term" value="C:bacterial-type flagellum basal body"/>
    <property type="evidence" value="ECO:0007669"/>
    <property type="project" value="InterPro"/>
</dbReference>
<keyword evidence="7" id="KW-0472">Membrane</keyword>
<comment type="caution">
    <text evidence="9">The sequence shown here is derived from an EMBL/GenBank/DDBJ whole genome shotgun (WGS) entry which is preliminary data.</text>
</comment>
<dbReference type="InterPro" id="IPR036429">
    <property type="entry name" value="SpoA-like_sf"/>
</dbReference>
<feature type="domain" description="Flagellar motor switch protein FliN-like C-terminal" evidence="8">
    <location>
        <begin position="4"/>
        <end position="73"/>
    </location>
</feature>
<evidence type="ECO:0000256" key="1">
    <source>
        <dbReference type="ARBA" id="ARBA00004413"/>
    </source>
</evidence>
<sequence>MDVIERIKIEISVVIGSTQMPIRQLLKMGRGAVIDLDARRDDPVWIYANDELIARGEIVLIGDRIGVSISERVRKASLTNFA</sequence>
<keyword evidence="5" id="KW-0145">Chemotaxis</keyword>
<evidence type="ECO:0000256" key="7">
    <source>
        <dbReference type="ARBA" id="ARBA00023136"/>
    </source>
</evidence>
<dbReference type="GO" id="GO:0003774">
    <property type="term" value="F:cytoskeletal motor activity"/>
    <property type="evidence" value="ECO:0007669"/>
    <property type="project" value="InterPro"/>
</dbReference>
<gene>
    <name evidence="9" type="ORF">GGQ98_003298</name>
</gene>
<evidence type="ECO:0000256" key="4">
    <source>
        <dbReference type="ARBA" id="ARBA00022475"/>
    </source>
</evidence>
<evidence type="ECO:0000259" key="8">
    <source>
        <dbReference type="Pfam" id="PF01052"/>
    </source>
</evidence>
<dbReference type="GO" id="GO:0006935">
    <property type="term" value="P:chemotaxis"/>
    <property type="evidence" value="ECO:0007669"/>
    <property type="project" value="UniProtKB-KW"/>
</dbReference>
<evidence type="ECO:0000313" key="10">
    <source>
        <dbReference type="Proteomes" id="UP000566324"/>
    </source>
</evidence>
<evidence type="ECO:0000256" key="5">
    <source>
        <dbReference type="ARBA" id="ARBA00022500"/>
    </source>
</evidence>
<dbReference type="Gene3D" id="2.30.330.10">
    <property type="entry name" value="SpoA-like"/>
    <property type="match status" value="1"/>
</dbReference>
<dbReference type="Pfam" id="PF01052">
    <property type="entry name" value="FliMN_C"/>
    <property type="match status" value="1"/>
</dbReference>
<dbReference type="GO" id="GO:0005886">
    <property type="term" value="C:plasma membrane"/>
    <property type="evidence" value="ECO:0007669"/>
    <property type="project" value="UniProtKB-SubCell"/>
</dbReference>
<evidence type="ECO:0000256" key="2">
    <source>
        <dbReference type="ARBA" id="ARBA00009226"/>
    </source>
</evidence>
<dbReference type="EMBL" id="JACHNZ010000051">
    <property type="protein sequence ID" value="MBB4633649.1"/>
    <property type="molecule type" value="Genomic_DNA"/>
</dbReference>
<dbReference type="Proteomes" id="UP000566324">
    <property type="component" value="Unassembled WGS sequence"/>
</dbReference>
<dbReference type="AlphaFoldDB" id="A0A7W7F8F3"/>
<keyword evidence="9" id="KW-0966">Cell projection</keyword>
<evidence type="ECO:0000256" key="6">
    <source>
        <dbReference type="ARBA" id="ARBA00022779"/>
    </source>
</evidence>
<dbReference type="PRINTS" id="PR00956">
    <property type="entry name" value="FLGMOTORFLIN"/>
</dbReference>
<proteinExistence type="inferred from homology"/>
<dbReference type="RefSeq" id="WP_184071453.1">
    <property type="nucleotide sequence ID" value="NZ_JACHNZ010000051.1"/>
</dbReference>
<comment type="similarity">
    <text evidence="2">Belongs to the FliN/MopA/SpaO family.</text>
</comment>
<dbReference type="InterPro" id="IPR051469">
    <property type="entry name" value="FliN/MopA/SpaO"/>
</dbReference>
<dbReference type="PANTHER" id="PTHR43484:SF1">
    <property type="entry name" value="FLAGELLAR MOTOR SWITCH PROTEIN FLIN"/>
    <property type="match status" value="1"/>
</dbReference>
<dbReference type="InterPro" id="IPR001543">
    <property type="entry name" value="FliN-like_C"/>
</dbReference>
<keyword evidence="9" id="KW-0282">Flagellum</keyword>
<dbReference type="GO" id="GO:0071973">
    <property type="term" value="P:bacterial-type flagellum-dependent cell motility"/>
    <property type="evidence" value="ECO:0007669"/>
    <property type="project" value="InterPro"/>
</dbReference>
<keyword evidence="10" id="KW-1185">Reference proteome</keyword>
<comment type="subcellular location">
    <subcellularLocation>
        <location evidence="1">Cell membrane</location>
        <topology evidence="1">Peripheral membrane protein</topology>
        <orientation evidence="1">Cytoplasmic side</orientation>
    </subcellularLocation>
</comment>
<organism evidence="9 10">
    <name type="scientific">Sphingosinicella soli</name>
    <dbReference type="NCBI Taxonomy" id="333708"/>
    <lineage>
        <taxon>Bacteria</taxon>
        <taxon>Pseudomonadati</taxon>
        <taxon>Pseudomonadota</taxon>
        <taxon>Alphaproteobacteria</taxon>
        <taxon>Sphingomonadales</taxon>
        <taxon>Sphingosinicellaceae</taxon>
        <taxon>Sphingosinicella</taxon>
    </lineage>
</organism>
<evidence type="ECO:0000313" key="9">
    <source>
        <dbReference type="EMBL" id="MBB4633649.1"/>
    </source>
</evidence>
<reference evidence="9 10" key="1">
    <citation type="submission" date="2020-08" db="EMBL/GenBank/DDBJ databases">
        <title>Genomic Encyclopedia of Type Strains, Phase IV (KMG-IV): sequencing the most valuable type-strain genomes for metagenomic binning, comparative biology and taxonomic classification.</title>
        <authorList>
            <person name="Goeker M."/>
        </authorList>
    </citation>
    <scope>NUCLEOTIDE SEQUENCE [LARGE SCALE GENOMIC DNA]</scope>
    <source>
        <strain evidence="9 10">DSM 17328</strain>
    </source>
</reference>
<protein>
    <recommendedName>
        <fullName evidence="3">Flagellar motor switch protein FliN</fullName>
    </recommendedName>
</protein>
<evidence type="ECO:0000256" key="3">
    <source>
        <dbReference type="ARBA" id="ARBA00021897"/>
    </source>
</evidence>